<dbReference type="InterPro" id="IPR018466">
    <property type="entry name" value="Kre9/Knh1-like_N"/>
</dbReference>
<dbReference type="OrthoDB" id="4188296at2759"/>
<dbReference type="AlphaFoldDB" id="A0A8H8BT33"/>
<keyword evidence="6" id="KW-1185">Reference proteome</keyword>
<dbReference type="Proteomes" id="UP000664132">
    <property type="component" value="Unassembled WGS sequence"/>
</dbReference>
<keyword evidence="2" id="KW-1133">Transmembrane helix</keyword>
<proteinExistence type="predicted"/>
<feature type="domain" description="Yeast cell wall synthesis Kre9/Knh1-like N-terminal" evidence="4">
    <location>
        <begin position="33"/>
        <end position="115"/>
    </location>
</feature>
<organism evidence="5 6">
    <name type="scientific">Cadophora malorum</name>
    <dbReference type="NCBI Taxonomy" id="108018"/>
    <lineage>
        <taxon>Eukaryota</taxon>
        <taxon>Fungi</taxon>
        <taxon>Dikarya</taxon>
        <taxon>Ascomycota</taxon>
        <taxon>Pezizomycotina</taxon>
        <taxon>Leotiomycetes</taxon>
        <taxon>Helotiales</taxon>
        <taxon>Ploettnerulaceae</taxon>
        <taxon>Cadophora</taxon>
    </lineage>
</organism>
<accession>A0A8H8BT33</accession>
<gene>
    <name evidence="5" type="ORF">IFR04_004327</name>
</gene>
<keyword evidence="2" id="KW-0812">Transmembrane</keyword>
<keyword evidence="2" id="KW-0472">Membrane</keyword>
<dbReference type="EMBL" id="JAFJYH010000047">
    <property type="protein sequence ID" value="KAG4422558.1"/>
    <property type="molecule type" value="Genomic_DNA"/>
</dbReference>
<evidence type="ECO:0000256" key="1">
    <source>
        <dbReference type="ARBA" id="ARBA00022729"/>
    </source>
</evidence>
<protein>
    <recommendedName>
        <fullName evidence="4">Yeast cell wall synthesis Kre9/Knh1-like N-terminal domain-containing protein</fullName>
    </recommendedName>
</protein>
<sequence>MYFLETLLFIATFAPMASAFSLWRRADAVVPVSPRAGDTIVTNSNWDILWTPNGDRNVTITLQQGESQNLTLAHVISASTPNNGSFAWRAREDSYLRAITRSNSPSSGCNYTMEFRTNGEAFYSDFFAILNEDDGGITANMSCGGSTRPATSSGAGSAAEAGNSGGYSTGALAGGIVGAAVGMALLLGALFFLALKKDWIVTGKECRRRVDQRGMAGEVGQFLPQQEVHKPHAPQIGGEPIYQMP</sequence>
<feature type="signal peptide" evidence="3">
    <location>
        <begin position="1"/>
        <end position="19"/>
    </location>
</feature>
<comment type="caution">
    <text evidence="5">The sequence shown here is derived from an EMBL/GenBank/DDBJ whole genome shotgun (WGS) entry which is preliminary data.</text>
</comment>
<dbReference type="Pfam" id="PF10342">
    <property type="entry name" value="Kre9_KNH"/>
    <property type="match status" value="1"/>
</dbReference>
<feature type="transmembrane region" description="Helical" evidence="2">
    <location>
        <begin position="171"/>
        <end position="195"/>
    </location>
</feature>
<evidence type="ECO:0000313" key="5">
    <source>
        <dbReference type="EMBL" id="KAG4422558.1"/>
    </source>
</evidence>
<reference evidence="5" key="1">
    <citation type="submission" date="2021-02" db="EMBL/GenBank/DDBJ databases">
        <title>Genome sequence Cadophora malorum strain M34.</title>
        <authorList>
            <person name="Stefanovic E."/>
            <person name="Vu D."/>
            <person name="Scully C."/>
            <person name="Dijksterhuis J."/>
            <person name="Roader J."/>
            <person name="Houbraken J."/>
        </authorList>
    </citation>
    <scope>NUCLEOTIDE SEQUENCE</scope>
    <source>
        <strain evidence="5">M34</strain>
    </source>
</reference>
<evidence type="ECO:0000259" key="4">
    <source>
        <dbReference type="Pfam" id="PF10342"/>
    </source>
</evidence>
<evidence type="ECO:0000256" key="3">
    <source>
        <dbReference type="SAM" id="SignalP"/>
    </source>
</evidence>
<name>A0A8H8BT33_9HELO</name>
<evidence type="ECO:0000313" key="6">
    <source>
        <dbReference type="Proteomes" id="UP000664132"/>
    </source>
</evidence>
<feature type="chain" id="PRO_5034120204" description="Yeast cell wall synthesis Kre9/Knh1-like N-terminal domain-containing protein" evidence="3">
    <location>
        <begin position="20"/>
        <end position="245"/>
    </location>
</feature>
<evidence type="ECO:0000256" key="2">
    <source>
        <dbReference type="SAM" id="Phobius"/>
    </source>
</evidence>
<keyword evidence="1 3" id="KW-0732">Signal</keyword>